<name>A0A1Y2MH41_EPING</name>
<reference evidence="2 3" key="1">
    <citation type="journal article" date="2017" name="Genome Announc.">
        <title>Genome sequence of the saprophytic ascomycete Epicoccum nigrum ICMP 19927 strain isolated from New Zealand.</title>
        <authorList>
            <person name="Fokin M."/>
            <person name="Fleetwood D."/>
            <person name="Weir B.S."/>
            <person name="Villas-Boas S.G."/>
        </authorList>
    </citation>
    <scope>NUCLEOTIDE SEQUENCE [LARGE SCALE GENOMIC DNA]</scope>
    <source>
        <strain evidence="2 3">ICMP 19927</strain>
    </source>
</reference>
<gene>
    <name evidence="2" type="ORF">B5807_00918</name>
</gene>
<dbReference type="EMBL" id="KZ107838">
    <property type="protein sequence ID" value="OSS54827.1"/>
    <property type="molecule type" value="Genomic_DNA"/>
</dbReference>
<evidence type="ECO:0000256" key="1">
    <source>
        <dbReference type="SAM" id="MobiDB-lite"/>
    </source>
</evidence>
<feature type="region of interest" description="Disordered" evidence="1">
    <location>
        <begin position="37"/>
        <end position="64"/>
    </location>
</feature>
<protein>
    <submittedName>
        <fullName evidence="2">Uncharacterized protein</fullName>
    </submittedName>
</protein>
<dbReference type="Proteomes" id="UP000193240">
    <property type="component" value="Unassembled WGS sequence"/>
</dbReference>
<feature type="compositionally biased region" description="Low complexity" evidence="1">
    <location>
        <begin position="37"/>
        <end position="55"/>
    </location>
</feature>
<sequence length="203" mass="20936">MAVMPVLVLGSCCNGGEGEMARGSETVSVSWTDTAATTPSATASPATPSTASPHPAVSPPTTPSSELKLAAKRLDVHPGPHDVGEVTTPHLPEHAPQRVVQIGALVLMNHVIELALAHAVTDDLARLILGLSLDDLVHRQRAKEVLRGLCEAADIDAADAEVVAGADEVGSQGEGARVRVDGLFAAARVGERGAETVPKQVYL</sequence>
<proteinExistence type="predicted"/>
<accession>A0A1Y2MH41</accession>
<evidence type="ECO:0000313" key="3">
    <source>
        <dbReference type="Proteomes" id="UP000193240"/>
    </source>
</evidence>
<dbReference type="InParanoid" id="A0A1Y2MH41"/>
<keyword evidence="3" id="KW-1185">Reference proteome</keyword>
<evidence type="ECO:0000313" key="2">
    <source>
        <dbReference type="EMBL" id="OSS54827.1"/>
    </source>
</evidence>
<organism evidence="2 3">
    <name type="scientific">Epicoccum nigrum</name>
    <name type="common">Soil fungus</name>
    <name type="synonym">Epicoccum purpurascens</name>
    <dbReference type="NCBI Taxonomy" id="105696"/>
    <lineage>
        <taxon>Eukaryota</taxon>
        <taxon>Fungi</taxon>
        <taxon>Dikarya</taxon>
        <taxon>Ascomycota</taxon>
        <taxon>Pezizomycotina</taxon>
        <taxon>Dothideomycetes</taxon>
        <taxon>Pleosporomycetidae</taxon>
        <taxon>Pleosporales</taxon>
        <taxon>Pleosporineae</taxon>
        <taxon>Didymellaceae</taxon>
        <taxon>Epicoccum</taxon>
    </lineage>
</organism>
<dbReference type="AlphaFoldDB" id="A0A1Y2MH41"/>